<dbReference type="AlphaFoldDB" id="A0A0X3NK67"/>
<dbReference type="GO" id="GO:0031340">
    <property type="term" value="P:positive regulation of vesicle fusion"/>
    <property type="evidence" value="ECO:0007669"/>
    <property type="project" value="TreeGrafter"/>
</dbReference>
<dbReference type="InterPro" id="IPR057815">
    <property type="entry name" value="C2CD5_C"/>
</dbReference>
<dbReference type="EMBL" id="GEEE01022208">
    <property type="protein sequence ID" value="JAP41017.1"/>
    <property type="molecule type" value="Transcribed_RNA"/>
</dbReference>
<dbReference type="CDD" id="cd08688">
    <property type="entry name" value="C2_KIAA0528-like"/>
    <property type="match status" value="1"/>
</dbReference>
<dbReference type="InterPro" id="IPR000008">
    <property type="entry name" value="C2_dom"/>
</dbReference>
<dbReference type="PANTHER" id="PTHR37412:SF2">
    <property type="entry name" value="C2 DOMAIN-CONTAINING PROTEIN 5"/>
    <property type="match status" value="1"/>
</dbReference>
<dbReference type="EMBL" id="GEEE01023117">
    <property type="protein sequence ID" value="JAP40108.1"/>
    <property type="molecule type" value="Transcribed_RNA"/>
</dbReference>
<feature type="domain" description="C2" evidence="2">
    <location>
        <begin position="1"/>
        <end position="109"/>
    </location>
</feature>
<dbReference type="InterPro" id="IPR035892">
    <property type="entry name" value="C2_domain_sf"/>
</dbReference>
<dbReference type="GO" id="GO:0065002">
    <property type="term" value="P:intracellular protein transmembrane transport"/>
    <property type="evidence" value="ECO:0007669"/>
    <property type="project" value="TreeGrafter"/>
</dbReference>
<proteinExistence type="predicted"/>
<dbReference type="PROSITE" id="PS50004">
    <property type="entry name" value="C2"/>
    <property type="match status" value="1"/>
</dbReference>
<feature type="region of interest" description="Disordered" evidence="1">
    <location>
        <begin position="990"/>
        <end position="1029"/>
    </location>
</feature>
<dbReference type="GO" id="GO:0005886">
    <property type="term" value="C:plasma membrane"/>
    <property type="evidence" value="ECO:0007669"/>
    <property type="project" value="TreeGrafter"/>
</dbReference>
<dbReference type="InterPro" id="IPR038983">
    <property type="entry name" value="C2CD5"/>
</dbReference>
<dbReference type="Pfam" id="PF23128">
    <property type="entry name" value="YbjQ_4"/>
    <property type="match status" value="1"/>
</dbReference>
<accession>A0A0X3NK67</accession>
<dbReference type="Pfam" id="PF00168">
    <property type="entry name" value="C2"/>
    <property type="match status" value="1"/>
</dbReference>
<reference evidence="3" key="1">
    <citation type="submission" date="2016-01" db="EMBL/GenBank/DDBJ databases">
        <title>Reference transcriptome for the parasite Schistocephalus solidus: insights into the molecular evolution of parasitism.</title>
        <authorList>
            <person name="Hebert F.O."/>
            <person name="Grambauer S."/>
            <person name="Barber I."/>
            <person name="Landry C.R."/>
            <person name="Aubin-Horth N."/>
        </authorList>
    </citation>
    <scope>NUCLEOTIDE SEQUENCE</scope>
</reference>
<evidence type="ECO:0000259" key="2">
    <source>
        <dbReference type="PROSITE" id="PS50004"/>
    </source>
</evidence>
<feature type="region of interest" description="Disordered" evidence="1">
    <location>
        <begin position="393"/>
        <end position="429"/>
    </location>
</feature>
<dbReference type="SMART" id="SM00239">
    <property type="entry name" value="C2"/>
    <property type="match status" value="1"/>
</dbReference>
<dbReference type="InterPro" id="IPR035439">
    <property type="entry name" value="UPF0145_dom_sf"/>
</dbReference>
<feature type="region of interest" description="Disordered" evidence="1">
    <location>
        <begin position="250"/>
        <end position="277"/>
    </location>
</feature>
<dbReference type="InterPro" id="IPR037785">
    <property type="entry name" value="C2_C2CD5"/>
</dbReference>
<dbReference type="Gene3D" id="2.60.40.150">
    <property type="entry name" value="C2 domain"/>
    <property type="match status" value="1"/>
</dbReference>
<dbReference type="GO" id="GO:0010828">
    <property type="term" value="P:positive regulation of D-glucose transmembrane transport"/>
    <property type="evidence" value="ECO:0007669"/>
    <property type="project" value="TreeGrafter"/>
</dbReference>
<evidence type="ECO:0000256" key="1">
    <source>
        <dbReference type="SAM" id="MobiDB-lite"/>
    </source>
</evidence>
<protein>
    <submittedName>
        <fullName evidence="3">C2 domain-containing protein 5</fullName>
    </submittedName>
</protein>
<dbReference type="PANTHER" id="PTHR37412">
    <property type="entry name" value="C2 DOMAIN-CONTAINING PROTEIN 5"/>
    <property type="match status" value="1"/>
</dbReference>
<dbReference type="GO" id="GO:0005509">
    <property type="term" value="F:calcium ion binding"/>
    <property type="evidence" value="ECO:0007669"/>
    <property type="project" value="TreeGrafter"/>
</dbReference>
<dbReference type="GO" id="GO:0005544">
    <property type="term" value="F:calcium-dependent phospholipid binding"/>
    <property type="evidence" value="ECO:0007669"/>
    <property type="project" value="InterPro"/>
</dbReference>
<dbReference type="InterPro" id="IPR056431">
    <property type="entry name" value="C2CD5_YbjQ-rel_dom"/>
</dbReference>
<dbReference type="GO" id="GO:0090314">
    <property type="term" value="P:positive regulation of protein targeting to membrane"/>
    <property type="evidence" value="ECO:0007669"/>
    <property type="project" value="TreeGrafter"/>
</dbReference>
<name>A0A0X3NK67_SCHSO</name>
<dbReference type="SUPFAM" id="SSF117782">
    <property type="entry name" value="YbjQ-like"/>
    <property type="match status" value="1"/>
</dbReference>
<dbReference type="GO" id="GO:0072659">
    <property type="term" value="P:protein localization to plasma membrane"/>
    <property type="evidence" value="ECO:0007669"/>
    <property type="project" value="TreeGrafter"/>
</dbReference>
<gene>
    <name evidence="3" type="primary">C2CD5</name>
    <name evidence="3" type="ORF">TR104747</name>
</gene>
<dbReference type="Pfam" id="PF23025">
    <property type="entry name" value="YbjQ_2"/>
    <property type="match status" value="3"/>
</dbReference>
<sequence length="1187" mass="130412">MPGTVKVKVLAARNLPVMDRTSFLTDAFVELRLGSIMFKTEVIRRSLNPEWNSDWFCFELGDAALRAETLQIRVLDHDTYSAHDAIGRVYFDLTPLLQASQRRSLHGWFPLYDTMHGIRGEINLTIRVDMFSSRQKLSSLNVRFFFSPAIPSGYRVSDLIGFVQELVMNDDPEHQWIEKIRSSRASNEARQRLFFQLSGELQRKLSRKVLNLGGNAVIGYRLHFDLEGETGVVARAIGTAVYLQKWQQTVSPPDSANKPVTPSPYTEVNSTPENTDQKTCASLGDAWPSSQSTTKLLQSAEFPFLTITHLPPGLIHHFGCAVAAKSVKLLEKNVADDPSVQASWWLELRTEALTHMRHVNCNALIGYREECAIFEDVCVLSCHATAVHLNSNWVHRPPGADRKRPQSTFGPGNKVTSGSKGPRFDRISLSKPLPATTTAEECCAAPLPSATSADSAPAHAPVLAKNAGSDGSNGASAGFKLLSSEVPSDAEVQNCSLCHIPLNDAYQSSQHFTRCFVCKSALVPDFIFSSTEFPSDFPIIGRPAFIQAGLCRSKKEDKGESAAREISDLLPFIEYELHYRLLQKLKLRGMNAIFGLSFQLSLGENLIALLATGTGVSSKALPKPKPPTVSESANPHFDLSTSSSMPQQHVLDFSRSCYERFGLIGDPKSPCRELLLQLGANDSYPTPTDLDSAVTPGRTSPSLPKTGACELTAERDQATVSSAKFSNSIWEGTLAVDQHTYFVDTRDPEPEEMTFLLGDPFPPPSMLLSTTESLDRESIKWLARNFPQRDPTDSGDIRTTPKPSAPICWRPAYSFVKLHYVQGILPDDALGSVFFNHRASNLADQGTAASSPESDYSGTVVCRPSLRHQQSLPDFALKYHAGGSSVCLADGLRMANKLTWFRFRTLMPCALTALTYRLSITEDNVVQIFNSGSLLVPYCAESEYSNGDRDLIHFSDQVPSPNSPSTSRAKHSHGMKGLFSKPLGLRGFRESPSFHSQAHNADSAPHSTDVHTTHGLPFAPAESTPPPLPKSKLNFWSPLTRSARNLLHIPLKSTGRAATCDPSVSRHAPATGFCRQSDKSICDHDKCLLTPLACIPNYEVTSYFGNISFFFVRETTDLREMGGLRCFVHASVADAQSVISAHTISFGGNALLSYHISELLIIRPPSRNQAQCILNLCGDMAYVTPTV</sequence>
<feature type="region of interest" description="Disordered" evidence="1">
    <location>
        <begin position="686"/>
        <end position="706"/>
    </location>
</feature>
<dbReference type="SUPFAM" id="SSF49562">
    <property type="entry name" value="C2 domain (Calcium/lipid-binding domain, CaLB)"/>
    <property type="match status" value="1"/>
</dbReference>
<evidence type="ECO:0000313" key="3">
    <source>
        <dbReference type="EMBL" id="JAP40108.1"/>
    </source>
</evidence>
<feature type="compositionally biased region" description="Polar residues" evidence="1">
    <location>
        <begin position="406"/>
        <end position="419"/>
    </location>
</feature>
<organism evidence="3">
    <name type="scientific">Schistocephalus solidus</name>
    <name type="common">Tapeworm</name>
    <dbReference type="NCBI Taxonomy" id="70667"/>
    <lineage>
        <taxon>Eukaryota</taxon>
        <taxon>Metazoa</taxon>
        <taxon>Spiralia</taxon>
        <taxon>Lophotrochozoa</taxon>
        <taxon>Platyhelminthes</taxon>
        <taxon>Cestoda</taxon>
        <taxon>Eucestoda</taxon>
        <taxon>Diphyllobothriidea</taxon>
        <taxon>Diphyllobothriidae</taxon>
        <taxon>Schistocephalus</taxon>
    </lineage>
</organism>